<reference evidence="1" key="3">
    <citation type="submission" date="2025-09" db="UniProtKB">
        <authorList>
            <consortium name="Ensembl"/>
        </authorList>
    </citation>
    <scope>IDENTIFICATION</scope>
</reference>
<evidence type="ECO:0000313" key="2">
    <source>
        <dbReference type="Proteomes" id="UP000028761"/>
    </source>
</evidence>
<evidence type="ECO:0000313" key="1">
    <source>
        <dbReference type="Ensembl" id="ENSPANP00000054256.1"/>
    </source>
</evidence>
<proteinExistence type="predicted"/>
<reference evidence="1" key="2">
    <citation type="submission" date="2025-08" db="UniProtKB">
        <authorList>
            <consortium name="Ensembl"/>
        </authorList>
    </citation>
    <scope>IDENTIFICATION</scope>
</reference>
<protein>
    <submittedName>
        <fullName evidence="1">Uncharacterized protein</fullName>
    </submittedName>
</protein>
<accession>A0A8I5N9A7</accession>
<dbReference type="Proteomes" id="UP000028761">
    <property type="component" value="Chromosome 9"/>
</dbReference>
<sequence>MVYVCLFVFETESRSVPQAGVQWRDLGSLQTLPPDSSDSSASASRVAGITGTSHHALLIFVSLVKTGFHRVGQAGLELLILSDLPASASQSAGITGVSHRARPGFLKATM</sequence>
<keyword evidence="2" id="KW-1185">Reference proteome</keyword>
<organism evidence="1 2">
    <name type="scientific">Papio anubis</name>
    <name type="common">Olive baboon</name>
    <dbReference type="NCBI Taxonomy" id="9555"/>
    <lineage>
        <taxon>Eukaryota</taxon>
        <taxon>Metazoa</taxon>
        <taxon>Chordata</taxon>
        <taxon>Craniata</taxon>
        <taxon>Vertebrata</taxon>
        <taxon>Euteleostomi</taxon>
        <taxon>Mammalia</taxon>
        <taxon>Eutheria</taxon>
        <taxon>Euarchontoglires</taxon>
        <taxon>Primates</taxon>
        <taxon>Haplorrhini</taxon>
        <taxon>Catarrhini</taxon>
        <taxon>Cercopithecidae</taxon>
        <taxon>Cercopithecinae</taxon>
        <taxon>Papio</taxon>
    </lineage>
</organism>
<dbReference type="Ensembl" id="ENSPANT00000082497.1">
    <property type="protein sequence ID" value="ENSPANP00000054256.1"/>
    <property type="gene ID" value="ENSPANG00000043458.1"/>
</dbReference>
<dbReference type="PANTHER" id="PTHR12138:SF162">
    <property type="entry name" value="CHROMOSOME UNDETERMINED SCAFFOLD_275, WHOLE GENOME SHOTGUN SEQUENCE"/>
    <property type="match status" value="1"/>
</dbReference>
<dbReference type="PRINTS" id="PR02045">
    <property type="entry name" value="F138DOMAIN"/>
</dbReference>
<reference evidence="1 2" key="1">
    <citation type="submission" date="2012-03" db="EMBL/GenBank/DDBJ databases">
        <title>Whole Genome Assembly of Papio anubis.</title>
        <authorList>
            <person name="Liu Y.L."/>
            <person name="Abraham K.A."/>
            <person name="Akbar H.A."/>
            <person name="Ali S.A."/>
            <person name="Anosike U.A."/>
            <person name="Aqrawi P.A."/>
            <person name="Arias F.A."/>
            <person name="Attaway T.A."/>
            <person name="Awwad R.A."/>
            <person name="Babu C.B."/>
            <person name="Bandaranaike D.B."/>
            <person name="Battles P.B."/>
            <person name="Bell A.B."/>
            <person name="Beltran B.B."/>
            <person name="Berhane-Mersha D.B."/>
            <person name="Bess C.B."/>
            <person name="Bickham C.B."/>
            <person name="Bolden T.B."/>
            <person name="Carter K.C."/>
            <person name="Chau D.C."/>
            <person name="Chavez A.C."/>
            <person name="Clerc-Blankenburg K.C."/>
            <person name="Coyle M.C."/>
            <person name="Dao M.D."/>
            <person name="Davila M.L.D."/>
            <person name="Davy-Carroll L.D."/>
            <person name="Denson S.D."/>
            <person name="Dinh H.D."/>
            <person name="Fernandez S.F."/>
            <person name="Fernando P.F."/>
            <person name="Forbes L.F."/>
            <person name="Francis C.F."/>
            <person name="Francisco L.F."/>
            <person name="Fu Q.F."/>
            <person name="Garcia-Iii R.G."/>
            <person name="Garrett T.G."/>
            <person name="Gross S.G."/>
            <person name="Gubbala S.G."/>
            <person name="Hirani K.H."/>
            <person name="Hogues M.H."/>
            <person name="Hollins B.H."/>
            <person name="Jackson L.J."/>
            <person name="Javaid M.J."/>
            <person name="Jhangiani S.J."/>
            <person name="Johnson A.J."/>
            <person name="Johnson B.J."/>
            <person name="Jones J.J."/>
            <person name="Joshi V.J."/>
            <person name="Kalu J.K."/>
            <person name="Khan N.K."/>
            <person name="Korchina V.K."/>
            <person name="Kovar C.K."/>
            <person name="Lago L.L."/>
            <person name="Lara F.L."/>
            <person name="Le T.-K.L."/>
            <person name="Lee S.L."/>
            <person name="Legall-Iii F.L."/>
            <person name="Lemon S.L."/>
            <person name="Liu J.L."/>
            <person name="Liu Y.-S.L."/>
            <person name="Liyanage D.L."/>
            <person name="Lopez J.L."/>
            <person name="Lorensuhewa L.L."/>
            <person name="Mata R.M."/>
            <person name="Mathew T.M."/>
            <person name="Mercado C.M."/>
            <person name="Mercado I.M."/>
            <person name="Morales K.M."/>
            <person name="Morgan M.M."/>
            <person name="Munidasa M.M."/>
            <person name="Ngo D.N."/>
            <person name="Nguyen L.N."/>
            <person name="Nguyen T.N."/>
            <person name="Nguyen N.N."/>
            <person name="Obregon M.O."/>
            <person name="Okwuonu G.O."/>
            <person name="Ongeri F.O."/>
            <person name="Onwere C.O."/>
            <person name="Osifeso I.O."/>
            <person name="Parra A.P."/>
            <person name="Patil S.P."/>
            <person name="Perez A.P."/>
            <person name="Perez Y.P."/>
            <person name="Pham C.P."/>
            <person name="Pu L.-L.P."/>
            <person name="Puazo M.P."/>
            <person name="Quiroz J.Q."/>
            <person name="Rouhana J.R."/>
            <person name="Ruiz M.R."/>
            <person name="Ruiz S.-J.R."/>
            <person name="Saada N.S."/>
            <person name="Santibanez J.S."/>
            <person name="Scheel M.S."/>
            <person name="Schneider B.S."/>
            <person name="Simmons D.S."/>
            <person name="Sisson I.S."/>
            <person name="Tang L.-Y.T."/>
            <person name="Thornton R.T."/>
            <person name="Tisius J.T."/>
            <person name="Toledanes G.T."/>
            <person name="Trejos Z.T."/>
            <person name="Usmani K.U."/>
            <person name="Varghese R.V."/>
            <person name="Vattathil S.V."/>
            <person name="Vee V.V."/>
            <person name="Walker D.W."/>
            <person name="Weissenberger G.W."/>
            <person name="White C.W."/>
            <person name="Williams A.W."/>
            <person name="Woodworth J.W."/>
            <person name="Wright R.W."/>
            <person name="Zhu Y.Z."/>
            <person name="Han Y.H."/>
            <person name="Newsham I.N."/>
            <person name="Nazareth L.N."/>
            <person name="Worley K.W."/>
            <person name="Muzny D.M."/>
            <person name="Rogers J.R."/>
            <person name="Gibbs R.G."/>
        </authorList>
    </citation>
    <scope>NUCLEOTIDE SEQUENCE [LARGE SCALE GENOMIC DNA]</scope>
</reference>
<name>A0A8I5N9A7_PAPAN</name>
<dbReference type="PANTHER" id="PTHR12138">
    <property type="entry name" value="PRIMATE-EXPANDED PROTEIN FAMILY"/>
    <property type="match status" value="1"/>
</dbReference>
<dbReference type="AlphaFoldDB" id="A0A8I5N9A7"/>
<dbReference type="GeneTree" id="ENSGT01120000271815"/>